<proteinExistence type="inferred from homology"/>
<comment type="function">
    <text evidence="9">Part of the twin-arginine translocation (Tat) system that transports large folded proteins containing a characteristic twin-arginine motif in their signal peptide across membranes. TatA could form the protein-conducting channel of the Tat system.</text>
</comment>
<accession>A0A917ESL8</accession>
<dbReference type="NCBIfam" id="NF011430">
    <property type="entry name" value="PRK14861.1"/>
    <property type="match status" value="1"/>
</dbReference>
<evidence type="ECO:0000313" key="10">
    <source>
        <dbReference type="EMBL" id="GGF09827.1"/>
    </source>
</evidence>
<keyword evidence="11" id="KW-1185">Reference proteome</keyword>
<evidence type="ECO:0000256" key="3">
    <source>
        <dbReference type="ARBA" id="ARBA00022475"/>
    </source>
</evidence>
<comment type="caution">
    <text evidence="10">The sequence shown here is derived from an EMBL/GenBank/DDBJ whole genome shotgun (WGS) entry which is preliminary data.</text>
</comment>
<keyword evidence="6 9" id="KW-1133">Transmembrane helix</keyword>
<dbReference type="AlphaFoldDB" id="A0A917ESL8"/>
<comment type="similarity">
    <text evidence="9">Belongs to the TatA/E family.</text>
</comment>
<keyword evidence="4 9" id="KW-0812">Transmembrane</keyword>
<evidence type="ECO:0000256" key="6">
    <source>
        <dbReference type="ARBA" id="ARBA00022989"/>
    </source>
</evidence>
<dbReference type="PANTHER" id="PTHR42982">
    <property type="entry name" value="SEC-INDEPENDENT PROTEIN TRANSLOCASE PROTEIN TATA"/>
    <property type="match status" value="1"/>
</dbReference>
<dbReference type="Proteomes" id="UP000660110">
    <property type="component" value="Unassembled WGS sequence"/>
</dbReference>
<evidence type="ECO:0000256" key="7">
    <source>
        <dbReference type="ARBA" id="ARBA00023010"/>
    </source>
</evidence>
<evidence type="ECO:0000313" key="11">
    <source>
        <dbReference type="Proteomes" id="UP000660110"/>
    </source>
</evidence>
<keyword evidence="3 9" id="KW-1003">Cell membrane</keyword>
<dbReference type="PRINTS" id="PR01506">
    <property type="entry name" value="TATBPROTEIN"/>
</dbReference>
<dbReference type="PANTHER" id="PTHR42982:SF1">
    <property type="entry name" value="SEC-INDEPENDENT PROTEIN TRANSLOCASE PROTEIN TATA"/>
    <property type="match status" value="1"/>
</dbReference>
<dbReference type="HAMAP" id="MF_00236">
    <property type="entry name" value="TatA_E"/>
    <property type="match status" value="1"/>
</dbReference>
<evidence type="ECO:0000256" key="2">
    <source>
        <dbReference type="ARBA" id="ARBA00022448"/>
    </source>
</evidence>
<name>A0A917ESL8_HALAA</name>
<dbReference type="InterPro" id="IPR006312">
    <property type="entry name" value="TatA/E"/>
</dbReference>
<dbReference type="InterPro" id="IPR003369">
    <property type="entry name" value="TatA/B/E"/>
</dbReference>
<reference evidence="10" key="1">
    <citation type="journal article" date="2014" name="Int. J. Syst. Evol. Microbiol.">
        <title>Complete genome sequence of Corynebacterium casei LMG S-19264T (=DSM 44701T), isolated from a smear-ripened cheese.</title>
        <authorList>
            <consortium name="US DOE Joint Genome Institute (JGI-PGF)"/>
            <person name="Walter F."/>
            <person name="Albersmeier A."/>
            <person name="Kalinowski J."/>
            <person name="Ruckert C."/>
        </authorList>
    </citation>
    <scope>NUCLEOTIDE SEQUENCE</scope>
    <source>
        <strain evidence="10">CGMCC 1.12153</strain>
    </source>
</reference>
<sequence length="72" mass="7750">MLSSIGIPGLILILVIALVIFGPKKLPEIGKATGETLREFKKSARDLTGDVKDDVTETKNIIDDSHSNNKSS</sequence>
<keyword evidence="5 9" id="KW-0653">Protein transport</keyword>
<dbReference type="Pfam" id="PF02416">
    <property type="entry name" value="TatA_B_E"/>
    <property type="match status" value="1"/>
</dbReference>
<reference evidence="10" key="2">
    <citation type="submission" date="2020-09" db="EMBL/GenBank/DDBJ databases">
        <authorList>
            <person name="Sun Q."/>
            <person name="Zhou Y."/>
        </authorList>
    </citation>
    <scope>NUCLEOTIDE SEQUENCE</scope>
    <source>
        <strain evidence="10">CGMCC 1.12153</strain>
    </source>
</reference>
<evidence type="ECO:0000256" key="8">
    <source>
        <dbReference type="ARBA" id="ARBA00023136"/>
    </source>
</evidence>
<dbReference type="RefSeq" id="WP_188375915.1">
    <property type="nucleotide sequence ID" value="NZ_BMEL01000001.1"/>
</dbReference>
<dbReference type="GO" id="GO:0008320">
    <property type="term" value="F:protein transmembrane transporter activity"/>
    <property type="evidence" value="ECO:0007669"/>
    <property type="project" value="UniProtKB-UniRule"/>
</dbReference>
<dbReference type="GO" id="GO:0033281">
    <property type="term" value="C:TAT protein transport complex"/>
    <property type="evidence" value="ECO:0007669"/>
    <property type="project" value="UniProtKB-UniRule"/>
</dbReference>
<dbReference type="Gene3D" id="1.20.5.3310">
    <property type="match status" value="1"/>
</dbReference>
<protein>
    <recommendedName>
        <fullName evidence="9">Sec-independent protein translocase protein TatA</fullName>
    </recommendedName>
</protein>
<evidence type="ECO:0000256" key="1">
    <source>
        <dbReference type="ARBA" id="ARBA00004162"/>
    </source>
</evidence>
<dbReference type="NCBIfam" id="TIGR01411">
    <property type="entry name" value="tatAE"/>
    <property type="match status" value="1"/>
</dbReference>
<keyword evidence="2 9" id="KW-0813">Transport</keyword>
<keyword evidence="7 9" id="KW-0811">Translocation</keyword>
<gene>
    <name evidence="9" type="primary">tatA</name>
    <name evidence="10" type="ORF">GCM10010954_05380</name>
</gene>
<comment type="subunit">
    <text evidence="9">Forms a complex with TatC.</text>
</comment>
<organism evidence="10 11">
    <name type="scientific">Halobacillus andaensis</name>
    <dbReference type="NCBI Taxonomy" id="1176239"/>
    <lineage>
        <taxon>Bacteria</taxon>
        <taxon>Bacillati</taxon>
        <taxon>Bacillota</taxon>
        <taxon>Bacilli</taxon>
        <taxon>Bacillales</taxon>
        <taxon>Bacillaceae</taxon>
        <taxon>Halobacillus</taxon>
    </lineage>
</organism>
<comment type="subcellular location">
    <subcellularLocation>
        <location evidence="1 9">Cell membrane</location>
        <topology evidence="1 9">Single-pass membrane protein</topology>
    </subcellularLocation>
</comment>
<dbReference type="GO" id="GO:0043953">
    <property type="term" value="P:protein transport by the Tat complex"/>
    <property type="evidence" value="ECO:0007669"/>
    <property type="project" value="UniProtKB-UniRule"/>
</dbReference>
<evidence type="ECO:0000256" key="4">
    <source>
        <dbReference type="ARBA" id="ARBA00022692"/>
    </source>
</evidence>
<dbReference type="EMBL" id="BMEL01000001">
    <property type="protein sequence ID" value="GGF09827.1"/>
    <property type="molecule type" value="Genomic_DNA"/>
</dbReference>
<feature type="transmembrane region" description="Helical" evidence="9">
    <location>
        <begin position="6"/>
        <end position="23"/>
    </location>
</feature>
<evidence type="ECO:0000256" key="5">
    <source>
        <dbReference type="ARBA" id="ARBA00022927"/>
    </source>
</evidence>
<evidence type="ECO:0000256" key="9">
    <source>
        <dbReference type="HAMAP-Rule" id="MF_00236"/>
    </source>
</evidence>
<keyword evidence="8 9" id="KW-0472">Membrane</keyword>